<feature type="non-terminal residue" evidence="6">
    <location>
        <position position="859"/>
    </location>
</feature>
<feature type="compositionally biased region" description="Low complexity" evidence="1">
    <location>
        <begin position="33"/>
        <end position="54"/>
    </location>
</feature>
<feature type="region of interest" description="Disordered" evidence="1">
    <location>
        <begin position="83"/>
        <end position="122"/>
    </location>
</feature>
<feature type="domain" description="Duffy-binding-like" evidence="2">
    <location>
        <begin position="575"/>
        <end position="710"/>
    </location>
</feature>
<feature type="compositionally biased region" description="Polar residues" evidence="1">
    <location>
        <begin position="263"/>
        <end position="288"/>
    </location>
</feature>
<proteinExistence type="predicted"/>
<dbReference type="InterPro" id="IPR041480">
    <property type="entry name" value="CIDR1_gamma"/>
</dbReference>
<feature type="compositionally biased region" description="Basic residues" evidence="1">
    <location>
        <begin position="830"/>
        <end position="841"/>
    </location>
</feature>
<dbReference type="Proteomes" id="UP000019103">
    <property type="component" value="Unassembled WGS sequence"/>
</dbReference>
<name>W4J0E7_PLAFP</name>
<feature type="region of interest" description="Disordered" evidence="1">
    <location>
        <begin position="704"/>
        <end position="859"/>
    </location>
</feature>
<sequence length="859" mass="95465">RRLYVGKLHDWANSGNTQESGKAAQGEDASQAQSSNVSETPSQSSSSSSSPSSNLRDDAALRDAFIESAAVETFFLWHRYKEEKKPPSEQNAGAAQLSPELPGPESDDNNPQTSLQNGKIPPDFLRQMFYTLGDYRDILYSGGNTSDSGNTNGSNNNNIVFEAGGTQEEKDKMKDIQEQLKKFFQNSGDKPSTSGNDPQTWWETNGQHIWNGMICALTYDTNSGGEGTPQVDDDVKKELWDTEKNKPKTKYQYNTVKLDDTSETQAKGGTSQHGQSTSPGTSGDNTPLSKFVLRPPYFRYLEEWGQNFCKERKKRLEEIKKECTQDNKPCSSYGENCKDQLSDDPSTDADLKCPGCGRECTKYKKWINTKKTEYEKQKNAYDGQKDKCEKESAGAAPNNDGNGFCKTLDTCTDAAKFLERLKNGPCKNDNVDDSGKDKTGNSHIKFDDKNKDKTFGPADNCKPCPEFKIDCQKGNCSKDKEEECKKEKKNSITANDIGDGGNSTVLEMRVSDDSKSGSGFDGLSDCKGAGIFTGIKENKWKCDKVCGYVVCKPEKGNGETTSGENNDQIITIRGLVEHWVHNFLEDYNRIRKKLKACRNNGEVSKCIKDCVGKWVEIKKEEWKNIKDHYQKQYGGNDSNNSFSVKTVLEQFEQRTEFQKAIKPCKSLDQFKTSCGLNSDKPSENGHKNAIDCMLQKLQKKIEECQSKHSGGTQPTCADEPPLEDEEEEYENENTVGKPAICKDVVDIKTENDETGETCTSEDTITKETVETDSTDGPKQEEERIAPSAGDDGATPGPQEPTQKSDDKIDQPDKEKETKDNKPPLPPKPLKPAKPKKNKKAKPVTPPPNLLDHPQVQTAL</sequence>
<dbReference type="FunFam" id="1.20.58.830:FF:000001">
    <property type="entry name" value="Erythrocyte membrane protein 1, PfEMP1"/>
    <property type="match status" value="1"/>
</dbReference>
<dbReference type="EMBL" id="KI927333">
    <property type="protein sequence ID" value="ETW55758.1"/>
    <property type="molecule type" value="Genomic_DNA"/>
</dbReference>
<feature type="domain" description="Duffy-binding-like" evidence="5">
    <location>
        <begin position="303"/>
        <end position="457"/>
    </location>
</feature>
<evidence type="ECO:0000256" key="1">
    <source>
        <dbReference type="SAM" id="MobiDB-lite"/>
    </source>
</evidence>
<dbReference type="FunFam" id="1.20.58.1930:FF:000001">
    <property type="entry name" value="Erythrocyte membrane protein 1, PfEMP1"/>
    <property type="match status" value="1"/>
</dbReference>
<dbReference type="InterPro" id="IPR004258">
    <property type="entry name" value="DBL"/>
</dbReference>
<dbReference type="Gene3D" id="1.20.1310.20">
    <property type="entry name" value="Duffy-antigen binding domain"/>
    <property type="match status" value="1"/>
</dbReference>
<feature type="non-terminal residue" evidence="6">
    <location>
        <position position="1"/>
    </location>
</feature>
<dbReference type="Pfam" id="PF05424">
    <property type="entry name" value="Duffy_binding"/>
    <property type="match status" value="1"/>
</dbReference>
<dbReference type="SUPFAM" id="SSF140924">
    <property type="entry name" value="Duffy binding domain-like"/>
    <property type="match status" value="2"/>
</dbReference>
<gene>
    <name evidence="6" type="ORF">PFUGPA_02249</name>
</gene>
<accession>W4J0E7</accession>
<dbReference type="OMA" id="CGRECTK"/>
<protein>
    <recommendedName>
        <fullName evidence="8">EMP1 protein</fullName>
    </recommendedName>
</protein>
<dbReference type="Pfam" id="PF03011">
    <property type="entry name" value="PFEMP"/>
    <property type="match status" value="1"/>
</dbReference>
<feature type="region of interest" description="Disordered" evidence="1">
    <location>
        <begin position="251"/>
        <end position="289"/>
    </location>
</feature>
<dbReference type="Pfam" id="PF22672">
    <property type="entry name" value="DBL_C"/>
    <property type="match status" value="1"/>
</dbReference>
<dbReference type="AlphaFoldDB" id="W4J0E7"/>
<feature type="compositionally biased region" description="Acidic residues" evidence="1">
    <location>
        <begin position="720"/>
        <end position="731"/>
    </location>
</feature>
<evidence type="ECO:0000313" key="6">
    <source>
        <dbReference type="EMBL" id="ETW55758.1"/>
    </source>
</evidence>
<dbReference type="InterPro" id="IPR042202">
    <property type="entry name" value="Duffy-ag-bd_sf"/>
</dbReference>
<evidence type="ECO:0000259" key="2">
    <source>
        <dbReference type="Pfam" id="PF03011"/>
    </source>
</evidence>
<reference evidence="6 7" key="2">
    <citation type="submission" date="2013-02" db="EMBL/GenBank/DDBJ databases">
        <title>The Genome Sequence of Plasmodium falciparum Palo Alto/Uganda.</title>
        <authorList>
            <consortium name="The Broad Institute Genome Sequencing Platform"/>
            <consortium name="The Broad Institute Genome Sequencing Center for Infectious Disease"/>
            <person name="Neafsey D."/>
            <person name="Cheeseman I."/>
            <person name="Volkman S."/>
            <person name="Adams J."/>
            <person name="Walker B."/>
            <person name="Young S.K."/>
            <person name="Zeng Q."/>
            <person name="Gargeya S."/>
            <person name="Fitzgerald M."/>
            <person name="Haas B."/>
            <person name="Abouelleil A."/>
            <person name="Alvarado L."/>
            <person name="Arachchi H.M."/>
            <person name="Berlin A.M."/>
            <person name="Chapman S.B."/>
            <person name="Dewar J."/>
            <person name="Goldberg J."/>
            <person name="Griggs A."/>
            <person name="Gujja S."/>
            <person name="Hansen M."/>
            <person name="Howarth C."/>
            <person name="Imamovic A."/>
            <person name="Larimer J."/>
            <person name="McCowan C."/>
            <person name="Murphy C."/>
            <person name="Neiman D."/>
            <person name="Pearson M."/>
            <person name="Priest M."/>
            <person name="Roberts A."/>
            <person name="Saif S."/>
            <person name="Shea T."/>
            <person name="Sisk P."/>
            <person name="Sykes S."/>
            <person name="Wortman J."/>
            <person name="Nusbaum C."/>
            <person name="Birren B."/>
        </authorList>
    </citation>
    <scope>NUCLEOTIDE SEQUENCE [LARGE SCALE GENOMIC DNA]</scope>
    <source>
        <strain evidence="6 7">Palo Alto/Uganda</strain>
    </source>
</reference>
<dbReference type="Gene3D" id="1.20.58.1930">
    <property type="match status" value="1"/>
</dbReference>
<dbReference type="GO" id="GO:0046789">
    <property type="term" value="F:host cell surface receptor binding"/>
    <property type="evidence" value="ECO:0007669"/>
    <property type="project" value="InterPro"/>
</dbReference>
<feature type="compositionally biased region" description="Basic and acidic residues" evidence="1">
    <location>
        <begin position="763"/>
        <end position="784"/>
    </location>
</feature>
<feature type="region of interest" description="Disordered" evidence="1">
    <location>
        <begin position="1"/>
        <end position="56"/>
    </location>
</feature>
<evidence type="ECO:0000259" key="5">
    <source>
        <dbReference type="Pfam" id="PF22672"/>
    </source>
</evidence>
<feature type="domain" description="Duffy-antigen binding" evidence="3">
    <location>
        <begin position="50"/>
        <end position="247"/>
    </location>
</feature>
<dbReference type="Gene3D" id="1.20.58.830">
    <property type="match status" value="1"/>
</dbReference>
<feature type="compositionally biased region" description="Basic and acidic residues" evidence="1">
    <location>
        <begin position="802"/>
        <end position="821"/>
    </location>
</feature>
<reference evidence="6 7" key="1">
    <citation type="submission" date="2013-02" db="EMBL/GenBank/DDBJ databases">
        <title>The Genome Annotation of Plasmodium falciparum Palo Alto/Uganda.</title>
        <authorList>
            <consortium name="The Broad Institute Genome Sequencing Platform"/>
            <consortium name="The Broad Institute Genome Sequencing Center for Infectious Disease"/>
            <person name="Neafsey D."/>
            <person name="Hoffman S."/>
            <person name="Volkman S."/>
            <person name="Rosenthal P."/>
            <person name="Walker B."/>
            <person name="Young S.K."/>
            <person name="Zeng Q."/>
            <person name="Gargeya S."/>
            <person name="Fitzgerald M."/>
            <person name="Haas B."/>
            <person name="Abouelleil A."/>
            <person name="Allen A.W."/>
            <person name="Alvarado L."/>
            <person name="Arachchi H.M."/>
            <person name="Berlin A.M."/>
            <person name="Chapman S.B."/>
            <person name="Gainer-Dewar J."/>
            <person name="Goldberg J."/>
            <person name="Griggs A."/>
            <person name="Gujja S."/>
            <person name="Hansen M."/>
            <person name="Howarth C."/>
            <person name="Imamovic A."/>
            <person name="Ireland A."/>
            <person name="Larimer J."/>
            <person name="McCowan C."/>
            <person name="Murphy C."/>
            <person name="Pearson M."/>
            <person name="Poon T.W."/>
            <person name="Priest M."/>
            <person name="Roberts A."/>
            <person name="Saif S."/>
            <person name="Shea T."/>
            <person name="Sisk P."/>
            <person name="Sykes S."/>
            <person name="Wortman J."/>
            <person name="Nusbaum C."/>
            <person name="Birren B."/>
        </authorList>
    </citation>
    <scope>NUCLEOTIDE SEQUENCE [LARGE SCALE GENOMIC DNA]</scope>
    <source>
        <strain evidence="6 7">Palo Alto/Uganda</strain>
    </source>
</reference>
<dbReference type="Pfam" id="PF18562">
    <property type="entry name" value="CIDR1_gamma"/>
    <property type="match status" value="1"/>
</dbReference>
<feature type="domain" description="Cysteine-rich interdomain region 1 gamma" evidence="4">
    <location>
        <begin position="503"/>
        <end position="555"/>
    </location>
</feature>
<evidence type="ECO:0008006" key="8">
    <source>
        <dbReference type="Google" id="ProtNLM"/>
    </source>
</evidence>
<dbReference type="InterPro" id="IPR054595">
    <property type="entry name" value="DBL_C"/>
</dbReference>
<evidence type="ECO:0000259" key="3">
    <source>
        <dbReference type="Pfam" id="PF05424"/>
    </source>
</evidence>
<dbReference type="InterPro" id="IPR008602">
    <property type="entry name" value="Duffy-antigen-binding"/>
</dbReference>
<dbReference type="GO" id="GO:0016020">
    <property type="term" value="C:membrane"/>
    <property type="evidence" value="ECO:0007669"/>
    <property type="project" value="InterPro"/>
</dbReference>
<organism evidence="6 7">
    <name type="scientific">Plasmodium falciparum (isolate Palo Alto / Uganda)</name>
    <dbReference type="NCBI Taxonomy" id="57270"/>
    <lineage>
        <taxon>Eukaryota</taxon>
        <taxon>Sar</taxon>
        <taxon>Alveolata</taxon>
        <taxon>Apicomplexa</taxon>
        <taxon>Aconoidasida</taxon>
        <taxon>Haemosporida</taxon>
        <taxon>Plasmodiidae</taxon>
        <taxon>Plasmodium</taxon>
        <taxon>Plasmodium (Laverania)</taxon>
    </lineage>
</organism>
<evidence type="ECO:0000313" key="7">
    <source>
        <dbReference type="Proteomes" id="UP000019103"/>
    </source>
</evidence>
<evidence type="ECO:0000259" key="4">
    <source>
        <dbReference type="Pfam" id="PF18562"/>
    </source>
</evidence>